<reference evidence="1 2" key="1">
    <citation type="submission" date="2017-03" db="EMBL/GenBank/DDBJ databases">
        <title>Genome of the blue death feigning beetle - Asbolus verrucosus.</title>
        <authorList>
            <person name="Rider S.D."/>
        </authorList>
    </citation>
    <scope>NUCLEOTIDE SEQUENCE [LARGE SCALE GENOMIC DNA]</scope>
    <source>
        <strain evidence="1">Butters</strain>
        <tissue evidence="1">Head and leg muscle</tissue>
    </source>
</reference>
<name>A0A482VMG0_ASBVE</name>
<gene>
    <name evidence="1" type="ORF">BDFB_006103</name>
</gene>
<proteinExistence type="predicted"/>
<evidence type="ECO:0000313" key="1">
    <source>
        <dbReference type="EMBL" id="RZC33995.1"/>
    </source>
</evidence>
<organism evidence="1 2">
    <name type="scientific">Asbolus verrucosus</name>
    <name type="common">Desert ironclad beetle</name>
    <dbReference type="NCBI Taxonomy" id="1661398"/>
    <lineage>
        <taxon>Eukaryota</taxon>
        <taxon>Metazoa</taxon>
        <taxon>Ecdysozoa</taxon>
        <taxon>Arthropoda</taxon>
        <taxon>Hexapoda</taxon>
        <taxon>Insecta</taxon>
        <taxon>Pterygota</taxon>
        <taxon>Neoptera</taxon>
        <taxon>Endopterygota</taxon>
        <taxon>Coleoptera</taxon>
        <taxon>Polyphaga</taxon>
        <taxon>Cucujiformia</taxon>
        <taxon>Tenebrionidae</taxon>
        <taxon>Pimeliinae</taxon>
        <taxon>Asbolus</taxon>
    </lineage>
</organism>
<dbReference type="Proteomes" id="UP000292052">
    <property type="component" value="Unassembled WGS sequence"/>
</dbReference>
<dbReference type="EMBL" id="QDEB01083948">
    <property type="protein sequence ID" value="RZC33995.1"/>
    <property type="molecule type" value="Genomic_DNA"/>
</dbReference>
<evidence type="ECO:0000313" key="2">
    <source>
        <dbReference type="Proteomes" id="UP000292052"/>
    </source>
</evidence>
<sequence>MIPIQQLIKAMMTKCTIQHKTKNSLYLKN</sequence>
<dbReference type="AlphaFoldDB" id="A0A482VMG0"/>
<protein>
    <submittedName>
        <fullName evidence="1">Uncharacterized protein</fullName>
    </submittedName>
</protein>
<keyword evidence="2" id="KW-1185">Reference proteome</keyword>
<accession>A0A482VMG0</accession>
<comment type="caution">
    <text evidence="1">The sequence shown here is derived from an EMBL/GenBank/DDBJ whole genome shotgun (WGS) entry which is preliminary data.</text>
</comment>